<dbReference type="OrthoDB" id="8442777at2"/>
<evidence type="ECO:0000256" key="2">
    <source>
        <dbReference type="ARBA" id="ARBA00022801"/>
    </source>
</evidence>
<evidence type="ECO:0000256" key="4">
    <source>
        <dbReference type="ARBA" id="ARBA00023160"/>
    </source>
</evidence>
<organism evidence="5 6">
    <name type="scientific">Marinospirillum celere</name>
    <dbReference type="NCBI Taxonomy" id="1122252"/>
    <lineage>
        <taxon>Bacteria</taxon>
        <taxon>Pseudomonadati</taxon>
        <taxon>Pseudomonadota</taxon>
        <taxon>Gammaproteobacteria</taxon>
        <taxon>Oceanospirillales</taxon>
        <taxon>Oceanospirillaceae</taxon>
        <taxon>Marinospirillum</taxon>
    </lineage>
</organism>
<dbReference type="InterPro" id="IPR007431">
    <property type="entry name" value="ACP_PD"/>
</dbReference>
<keyword evidence="4" id="KW-0275">Fatty acid biosynthesis</keyword>
<keyword evidence="4" id="KW-0276">Fatty acid metabolism</keyword>
<dbReference type="STRING" id="1122252.SAMN05660443_0005"/>
<keyword evidence="3" id="KW-0443">Lipid metabolism</keyword>
<evidence type="ECO:0000313" key="6">
    <source>
        <dbReference type="Proteomes" id="UP000199058"/>
    </source>
</evidence>
<reference evidence="5 6" key="1">
    <citation type="submission" date="2016-10" db="EMBL/GenBank/DDBJ databases">
        <authorList>
            <person name="de Groot N.N."/>
        </authorList>
    </citation>
    <scope>NUCLEOTIDE SEQUENCE [LARGE SCALE GENOMIC DNA]</scope>
    <source>
        <strain evidence="5 6">DSM 18438</strain>
    </source>
</reference>
<dbReference type="GO" id="GO:0006633">
    <property type="term" value="P:fatty acid biosynthetic process"/>
    <property type="evidence" value="ECO:0007669"/>
    <property type="project" value="UniProtKB-KW"/>
</dbReference>
<keyword evidence="1" id="KW-0444">Lipid biosynthesis</keyword>
<dbReference type="Pfam" id="PF04336">
    <property type="entry name" value="ACP_PD"/>
    <property type="match status" value="1"/>
</dbReference>
<dbReference type="PANTHER" id="PTHR38764:SF1">
    <property type="entry name" value="ACYL CARRIER PROTEIN PHOSPHODIESTERASE"/>
    <property type="match status" value="1"/>
</dbReference>
<protein>
    <submittedName>
        <fullName evidence="5">Acyl carrier protein phosphodiesterase</fullName>
    </submittedName>
</protein>
<accession>A0A1I1JZV4</accession>
<keyword evidence="6" id="KW-1185">Reference proteome</keyword>
<evidence type="ECO:0000256" key="3">
    <source>
        <dbReference type="ARBA" id="ARBA00023098"/>
    </source>
</evidence>
<dbReference type="EMBL" id="FOLH01000010">
    <property type="protein sequence ID" value="SFC52028.1"/>
    <property type="molecule type" value="Genomic_DNA"/>
</dbReference>
<proteinExistence type="predicted"/>
<name>A0A1I1JZV4_9GAMM</name>
<keyword evidence="2" id="KW-0378">Hydrolase</keyword>
<dbReference type="AlphaFoldDB" id="A0A1I1JZV4"/>
<evidence type="ECO:0000256" key="1">
    <source>
        <dbReference type="ARBA" id="ARBA00022516"/>
    </source>
</evidence>
<gene>
    <name evidence="5" type="ORF">SAMN05660443_0005</name>
</gene>
<dbReference type="Proteomes" id="UP000199058">
    <property type="component" value="Unassembled WGS sequence"/>
</dbReference>
<sequence length="196" mass="22842">MNYLAHLHLGGSRPEQLLGSLYGDFVKGPLKGEFPEGIEKAIDLHRRLDGFTDRHPLIKQARNRFSPELARYSGIVLDVFFDHCLAQHWADYSSTPLPRFTQKVYHLLLDQSELPGRLERVAPYMIADDWLGSYQEFQVIRSALAGISRRLGQPGLLDHFWPQLEEQYDFLTQDFHQLYPELQRFADQHPSHQEEQ</sequence>
<evidence type="ECO:0000313" key="5">
    <source>
        <dbReference type="EMBL" id="SFC52028.1"/>
    </source>
</evidence>
<dbReference type="RefSeq" id="WP_091965254.1">
    <property type="nucleotide sequence ID" value="NZ_FOLH01000010.1"/>
</dbReference>
<dbReference type="GO" id="GO:0008770">
    <property type="term" value="F:[acyl-carrier-protein] phosphodiesterase activity"/>
    <property type="evidence" value="ECO:0007669"/>
    <property type="project" value="InterPro"/>
</dbReference>
<dbReference type="PIRSF" id="PIRSF011489">
    <property type="entry name" value="DUF479"/>
    <property type="match status" value="1"/>
</dbReference>
<dbReference type="PANTHER" id="PTHR38764">
    <property type="entry name" value="ACYL CARRIER PROTEIN PHOSPHODIESTERASE"/>
    <property type="match status" value="1"/>
</dbReference>